<sequence>MIPRFGRGWGLAEQLAEMRATIRSLEERIAALEEKD</sequence>
<dbReference type="Proteomes" id="UP000562352">
    <property type="component" value="Unassembled WGS sequence"/>
</dbReference>
<organism evidence="1 2">
    <name type="scientific">Planomonospora venezuelensis</name>
    <dbReference type="NCBI Taxonomy" id="1999"/>
    <lineage>
        <taxon>Bacteria</taxon>
        <taxon>Bacillati</taxon>
        <taxon>Actinomycetota</taxon>
        <taxon>Actinomycetes</taxon>
        <taxon>Streptosporangiales</taxon>
        <taxon>Streptosporangiaceae</taxon>
        <taxon>Planomonospora</taxon>
    </lineage>
</organism>
<dbReference type="AlphaFoldDB" id="A0A841D460"/>
<accession>A0A841D460</accession>
<dbReference type="EMBL" id="JACHJJ010000015">
    <property type="protein sequence ID" value="MBB5965041.1"/>
    <property type="molecule type" value="Genomic_DNA"/>
</dbReference>
<keyword evidence="2" id="KW-1185">Reference proteome</keyword>
<gene>
    <name evidence="1" type="ORF">FHS22_004327</name>
</gene>
<evidence type="ECO:0000313" key="2">
    <source>
        <dbReference type="Proteomes" id="UP000562352"/>
    </source>
</evidence>
<reference evidence="1 2" key="1">
    <citation type="submission" date="2020-08" db="EMBL/GenBank/DDBJ databases">
        <title>Genomic Encyclopedia of Type Strains, Phase III (KMG-III): the genomes of soil and plant-associated and newly described type strains.</title>
        <authorList>
            <person name="Whitman W."/>
        </authorList>
    </citation>
    <scope>NUCLEOTIDE SEQUENCE [LARGE SCALE GENOMIC DNA]</scope>
    <source>
        <strain evidence="1 2">CECT 3303</strain>
    </source>
</reference>
<comment type="caution">
    <text evidence="1">The sequence shown here is derived from an EMBL/GenBank/DDBJ whole genome shotgun (WGS) entry which is preliminary data.</text>
</comment>
<protein>
    <submittedName>
        <fullName evidence="1">Uncharacterized protein</fullName>
    </submittedName>
</protein>
<name>A0A841D460_PLAVE</name>
<proteinExistence type="predicted"/>
<evidence type="ECO:0000313" key="1">
    <source>
        <dbReference type="EMBL" id="MBB5965041.1"/>
    </source>
</evidence>